<dbReference type="InterPro" id="IPR036280">
    <property type="entry name" value="Multihaem_cyt_sf"/>
</dbReference>
<dbReference type="STRING" id="57664.SAMN05661003_101223"/>
<dbReference type="OrthoDB" id="9814800at2"/>
<sequence>MKRGSAVLAVLLWSTLALAASASAQSQGRISDATQECINCHSLITPGIVADWQKSRHAQVTPAEGLAKPAQQRRISVAKVAPELADIVIGCAECHGMNSAAHPQDSFEHNGFTIHSVVSPPDCATCHPTETTDFADNLMAQAYANLMNNPVYAMMVNNTNGLAEFTDSGFHHLPADDTSNADSCLACHGTDVKVTGTVTRDTAMGEMTFPVLSNWPNAGVGRLNPDGSTGACSSCHTRHQFSIEMARKPYTCAECHKGPDVPAYKVYEVSVHGNIQKSMDKSWNYSAVPWTVGKDFTAPTCAACHASELVDENGETLAKRSHRMNDRLPWRIFGLPYAHPHPIKADTTAIVNKGGLNLPTELTGEPVSAFLISNEEMAERQRRMERVCAGCHSQQWIDGHFDRLDRSIETSNSMTLQATKILSSAWQEGLAQGLPQGANPFDEAIEMKWIEQWLFFGNSVRFATAMGGVDYGVFADGRWTQAKNLQEMADYLKFLRASQPQAEQKK</sequence>
<name>A0A1G6XF15_9BACT</name>
<dbReference type="InterPro" id="IPR051829">
    <property type="entry name" value="Multiheme_Cytochr_ET"/>
</dbReference>
<dbReference type="SUPFAM" id="SSF48695">
    <property type="entry name" value="Multiheme cytochromes"/>
    <property type="match status" value="1"/>
</dbReference>
<feature type="domain" description="Cytochrome c-552/4" evidence="3">
    <location>
        <begin position="123"/>
        <end position="202"/>
    </location>
</feature>
<evidence type="ECO:0000256" key="1">
    <source>
        <dbReference type="ARBA" id="ARBA00022729"/>
    </source>
</evidence>
<proteinExistence type="predicted"/>
<dbReference type="Pfam" id="PF13435">
    <property type="entry name" value="Cytochrome_C554"/>
    <property type="match status" value="1"/>
</dbReference>
<dbReference type="EMBL" id="FNAQ01000001">
    <property type="protein sequence ID" value="SDD75937.1"/>
    <property type="molecule type" value="Genomic_DNA"/>
</dbReference>
<dbReference type="RefSeq" id="WP_092075386.1">
    <property type="nucleotide sequence ID" value="NZ_CALFZY010000006.1"/>
</dbReference>
<dbReference type="AlphaFoldDB" id="A0A1G6XF15"/>
<dbReference type="PANTHER" id="PTHR35038:SF8">
    <property type="entry name" value="C-TYPE POLYHEME CYTOCHROME OMCC"/>
    <property type="match status" value="1"/>
</dbReference>
<dbReference type="Pfam" id="PF13447">
    <property type="entry name" value="Multi-haem_cyto"/>
    <property type="match status" value="1"/>
</dbReference>
<evidence type="ECO:0000313" key="4">
    <source>
        <dbReference type="EMBL" id="SDD75937.1"/>
    </source>
</evidence>
<gene>
    <name evidence="4" type="ORF">SAMN05661003_101223</name>
</gene>
<protein>
    <submittedName>
        <fullName evidence="4">Seven times multi-haem cytochrome CxxCH</fullName>
    </submittedName>
</protein>
<dbReference type="Proteomes" id="UP000243205">
    <property type="component" value="Unassembled WGS sequence"/>
</dbReference>
<organism evidence="4 5">
    <name type="scientific">Desulfuromonas thiophila</name>
    <dbReference type="NCBI Taxonomy" id="57664"/>
    <lineage>
        <taxon>Bacteria</taxon>
        <taxon>Pseudomonadati</taxon>
        <taxon>Thermodesulfobacteriota</taxon>
        <taxon>Desulfuromonadia</taxon>
        <taxon>Desulfuromonadales</taxon>
        <taxon>Desulfuromonadaceae</taxon>
        <taxon>Desulfuromonas</taxon>
    </lineage>
</organism>
<dbReference type="Gene3D" id="1.20.850.10">
    <property type="entry name" value="Hydroxylamine Oxidoreductase, Chain A, domain 2"/>
    <property type="match status" value="1"/>
</dbReference>
<keyword evidence="1 2" id="KW-0732">Signal</keyword>
<reference evidence="5" key="1">
    <citation type="submission" date="2016-10" db="EMBL/GenBank/DDBJ databases">
        <authorList>
            <person name="Varghese N."/>
            <person name="Submissions S."/>
        </authorList>
    </citation>
    <scope>NUCLEOTIDE SEQUENCE [LARGE SCALE GENOMIC DNA]</scope>
    <source>
        <strain evidence="5">DSM 8987</strain>
    </source>
</reference>
<dbReference type="Gene3D" id="1.10.780.10">
    <property type="entry name" value="Hydroxylamine Oxidoreductase, Chain A, domain 1"/>
    <property type="match status" value="1"/>
</dbReference>
<evidence type="ECO:0000313" key="5">
    <source>
        <dbReference type="Proteomes" id="UP000243205"/>
    </source>
</evidence>
<feature type="chain" id="PRO_5017313466" evidence="2">
    <location>
        <begin position="20"/>
        <end position="506"/>
    </location>
</feature>
<keyword evidence="5" id="KW-1185">Reference proteome</keyword>
<accession>A0A1G6XF15</accession>
<dbReference type="InterPro" id="IPR023155">
    <property type="entry name" value="Cyt_c-552/4"/>
</dbReference>
<dbReference type="PANTHER" id="PTHR35038">
    <property type="entry name" value="DISSIMILATORY SULFITE REDUCTASE SIRA"/>
    <property type="match status" value="1"/>
</dbReference>
<evidence type="ECO:0000259" key="3">
    <source>
        <dbReference type="Pfam" id="PF13435"/>
    </source>
</evidence>
<evidence type="ECO:0000256" key="2">
    <source>
        <dbReference type="SAM" id="SignalP"/>
    </source>
</evidence>
<feature type="signal peptide" evidence="2">
    <location>
        <begin position="1"/>
        <end position="19"/>
    </location>
</feature>